<reference evidence="2 3" key="1">
    <citation type="submission" date="2020-02" db="EMBL/GenBank/DDBJ databases">
        <title>Out from the shadows clarifying the taxonomy of the family Cryomorphaceae and related taxa by utilizing the GTDB taxonomic framework.</title>
        <authorList>
            <person name="Bowman J.P."/>
        </authorList>
    </citation>
    <scope>NUCLEOTIDE SEQUENCE [LARGE SCALE GENOMIC DNA]</scope>
    <source>
        <strain evidence="2 3">QSSC 1-22</strain>
    </source>
</reference>
<feature type="chain" id="PRO_5029481400" evidence="1">
    <location>
        <begin position="22"/>
        <end position="302"/>
    </location>
</feature>
<dbReference type="Proteomes" id="UP000486602">
    <property type="component" value="Unassembled WGS sequence"/>
</dbReference>
<organism evidence="2 3">
    <name type="scientific">Cryomorpha ignava</name>
    <dbReference type="NCBI Taxonomy" id="101383"/>
    <lineage>
        <taxon>Bacteria</taxon>
        <taxon>Pseudomonadati</taxon>
        <taxon>Bacteroidota</taxon>
        <taxon>Flavobacteriia</taxon>
        <taxon>Flavobacteriales</taxon>
        <taxon>Cryomorphaceae</taxon>
        <taxon>Cryomorpha</taxon>
    </lineage>
</organism>
<evidence type="ECO:0000313" key="3">
    <source>
        <dbReference type="Proteomes" id="UP000486602"/>
    </source>
</evidence>
<dbReference type="EMBL" id="JAAGVY010000056">
    <property type="protein sequence ID" value="NEN25500.1"/>
    <property type="molecule type" value="Genomic_DNA"/>
</dbReference>
<accession>A0A7K3WV22</accession>
<dbReference type="InterPro" id="IPR032274">
    <property type="entry name" value="DUF4835"/>
</dbReference>
<keyword evidence="3" id="KW-1185">Reference proteome</keyword>
<feature type="signal peptide" evidence="1">
    <location>
        <begin position="1"/>
        <end position="21"/>
    </location>
</feature>
<proteinExistence type="predicted"/>
<evidence type="ECO:0000256" key="1">
    <source>
        <dbReference type="SAM" id="SignalP"/>
    </source>
</evidence>
<comment type="caution">
    <text evidence="2">The sequence shown here is derived from an EMBL/GenBank/DDBJ whole genome shotgun (WGS) entry which is preliminary data.</text>
</comment>
<sequence length="302" mass="35173">MMKRLFLILAIFTVFGQMARAQELNCQVDVIYPQIQGVNTAIFDQMKQDVFEFMNNRKWTNDKFTIEERIKCNLLINITDARASSNTYKAELQIVSTRPVFNSSYESAVLNVRDDAVTFEYFQNTQYNFNPDNFQNNLVSILAYYAYMVIGYDYDTYSPSGGTPYYQQAQRIVQSAQGSNYPGWKAFESDKNRYWLVEDILHKTFEPLRATLYQYHREGLDIMSDKTQLGRQKIMASLQGFNQIHRIKPMAYVTQLFFLAKSDEIGNIFKEAPVPERNTVYETLSKVDPGNLAKYEKMQKGK</sequence>
<keyword evidence="1" id="KW-0732">Signal</keyword>
<protein>
    <submittedName>
        <fullName evidence="2">DUF4835 family protein</fullName>
    </submittedName>
</protein>
<dbReference type="Pfam" id="PF16119">
    <property type="entry name" value="DUF4835"/>
    <property type="match status" value="1"/>
</dbReference>
<dbReference type="RefSeq" id="WP_163286955.1">
    <property type="nucleotide sequence ID" value="NZ_JAAGVY010000056.1"/>
</dbReference>
<name>A0A7K3WV22_9FLAO</name>
<evidence type="ECO:0000313" key="2">
    <source>
        <dbReference type="EMBL" id="NEN25500.1"/>
    </source>
</evidence>
<gene>
    <name evidence="2" type="ORF">G3O08_18570</name>
</gene>
<dbReference type="AlphaFoldDB" id="A0A7K3WV22"/>